<accession>A0A976GC74</accession>
<comment type="caution">
    <text evidence="1">The sequence shown here is derived from an EMBL/GenBank/DDBJ whole genome shotgun (WGS) entry which is preliminary data.</text>
</comment>
<sequence>MCLDRFEPILTRHPERYYAWIAEAGVVCPEVLLVPLYMAHGQPLGTLWIVAEETGHFDAGHAGVMQELSGRGRLFDR</sequence>
<evidence type="ECO:0000313" key="1">
    <source>
        <dbReference type="EMBL" id="SPC19383.1"/>
    </source>
</evidence>
<dbReference type="EMBL" id="OGUS01000136">
    <property type="protein sequence ID" value="SPC19383.1"/>
    <property type="molecule type" value="Genomic_DNA"/>
</dbReference>
<evidence type="ECO:0000313" key="2">
    <source>
        <dbReference type="Proteomes" id="UP000256862"/>
    </source>
</evidence>
<geneLocation type="plasmid" evidence="2">
    <name>co2235_mp</name>
</geneLocation>
<dbReference type="Proteomes" id="UP000256862">
    <property type="component" value="Plasmid CO2235_mp"/>
</dbReference>
<organism evidence="1 2">
    <name type="scientific">Cupriavidus oxalaticus</name>
    <dbReference type="NCBI Taxonomy" id="96344"/>
    <lineage>
        <taxon>Bacteria</taxon>
        <taxon>Pseudomonadati</taxon>
        <taxon>Pseudomonadota</taxon>
        <taxon>Betaproteobacteria</taxon>
        <taxon>Burkholderiales</taxon>
        <taxon>Burkholderiaceae</taxon>
        <taxon>Cupriavidus</taxon>
    </lineage>
</organism>
<dbReference type="AlphaFoldDB" id="A0A976GC74"/>
<evidence type="ECO:0008006" key="3">
    <source>
        <dbReference type="Google" id="ProtNLM"/>
    </source>
</evidence>
<proteinExistence type="predicted"/>
<protein>
    <recommendedName>
        <fullName evidence="3">GAF domain-containing protein</fullName>
    </recommendedName>
</protein>
<gene>
    <name evidence="1" type="ORF">CO2235_MP130118</name>
</gene>
<name>A0A976GC74_9BURK</name>
<reference evidence="1 2" key="1">
    <citation type="submission" date="2018-01" db="EMBL/GenBank/DDBJ databases">
        <authorList>
            <person name="Clerissi C."/>
        </authorList>
    </citation>
    <scope>NUCLEOTIDE SEQUENCE [LARGE SCALE GENOMIC DNA]</scope>
    <source>
        <strain evidence="1">Cupriavidus oxalaticus LMG 2235</strain>
        <plasmid evidence="2">co2235_mp</plasmid>
    </source>
</reference>